<dbReference type="GO" id="GO:0000407">
    <property type="term" value="C:phagophore assembly site"/>
    <property type="evidence" value="ECO:0007669"/>
    <property type="project" value="TreeGrafter"/>
</dbReference>
<dbReference type="InterPro" id="IPR035985">
    <property type="entry name" value="Ubiquitin-activating_enz"/>
</dbReference>
<dbReference type="InterPro" id="IPR042522">
    <property type="entry name" value="Atg7_N_1"/>
</dbReference>
<accession>A0A8J5N5H5</accession>
<dbReference type="GO" id="GO:0015031">
    <property type="term" value="P:protein transport"/>
    <property type="evidence" value="ECO:0007669"/>
    <property type="project" value="UniProtKB-KW"/>
</dbReference>
<keyword evidence="6" id="KW-0072">Autophagy</keyword>
<dbReference type="InterPro" id="IPR045886">
    <property type="entry name" value="ThiF/MoeB/HesA"/>
</dbReference>
<evidence type="ECO:0000256" key="3">
    <source>
        <dbReference type="ARBA" id="ARBA00018730"/>
    </source>
</evidence>
<dbReference type="SUPFAM" id="SSF69572">
    <property type="entry name" value="Activating enzymes of the ubiquitin-like proteins"/>
    <property type="match status" value="1"/>
</dbReference>
<comment type="caution">
    <text evidence="12">The sequence shown here is derived from an EMBL/GenBank/DDBJ whole genome shotgun (WGS) entry which is preliminary data.</text>
</comment>
<evidence type="ECO:0000259" key="10">
    <source>
        <dbReference type="Pfam" id="PF00899"/>
    </source>
</evidence>
<dbReference type="InterPro" id="IPR042523">
    <property type="entry name" value="Atg7_N_2"/>
</dbReference>
<dbReference type="EMBL" id="JAHLQT010009960">
    <property type="protein sequence ID" value="KAG7173404.1"/>
    <property type="molecule type" value="Genomic_DNA"/>
</dbReference>
<feature type="domain" description="Ubiquitin-like modifier-activating enzyme Atg7 N-terminal" evidence="11">
    <location>
        <begin position="7"/>
        <end position="320"/>
    </location>
</feature>
<dbReference type="GO" id="GO:0019778">
    <property type="term" value="F:Atg12 activating enzyme activity"/>
    <property type="evidence" value="ECO:0007669"/>
    <property type="project" value="TreeGrafter"/>
</dbReference>
<evidence type="ECO:0000256" key="1">
    <source>
        <dbReference type="ARBA" id="ARBA00010931"/>
    </source>
</evidence>
<evidence type="ECO:0000313" key="13">
    <source>
        <dbReference type="Proteomes" id="UP000747542"/>
    </source>
</evidence>
<gene>
    <name evidence="12" type="primary">ATG7-L</name>
    <name evidence="12" type="ORF">Hamer_G018690</name>
</gene>
<evidence type="ECO:0000256" key="8">
    <source>
        <dbReference type="ARBA" id="ARBA00030242"/>
    </source>
</evidence>
<evidence type="ECO:0000259" key="11">
    <source>
        <dbReference type="Pfam" id="PF16420"/>
    </source>
</evidence>
<dbReference type="Pfam" id="PF16420">
    <property type="entry name" value="ATG7_N"/>
    <property type="match status" value="1"/>
</dbReference>
<name>A0A8J5N5H5_HOMAM</name>
<evidence type="ECO:0000256" key="4">
    <source>
        <dbReference type="ARBA" id="ARBA00022448"/>
    </source>
</evidence>
<sequence length="645" mass="71614">MGETAILQFAPFSSAVEAGFWHQFTQFKLDVLHLSEEAVPIAGSYVNSDAPGLPSRLNVEYDALQRDRLPSKLSCAAVGTLINTNTLEEFRNRTKQELLKTSACGLWDAINSDRALENPSLLSSFLMFTFADLKKYHYYYWFAFPAFTLPKTIPLVKEPQNLSAKLTTEQSASLLLVCQGLGTDVDRGFFTITQSGNEFCIHPLKDYPQLRTTANGANRDVYLVFSDPCTLPQNPGWPLRNLLTLVTLKWSKHWSIYKILCLRVRTRHGVQDASHSLFVDVDLGGLVGQGNTPEMPPFLGWERNERGKMGPRLVNLSASMDPTKLAESAVDLNLKLMRWRVAPQLDLPIIQNTKCLLLGAGTLGCSVARCLLNSKGVVVNIPMPGHTVGESLVEQVRNDVSTLEQLIDEHDVIFLLMDSRESRWLPTVLGAAKHKLVLTAALGFDSYLVIRHGYRTKDYQSEASTSSSKCPTALSKQIPGDMLGCYFLAVREREGCLVYRTHSTHDRTLDQQCTVTRPGVSYLAAAHVTELLVSLLQHPDKGLAEARVNDQVDVKEGELGPVPHSIRGFLGRHQLLTPASTAFQQCSGCCDKVISAYREEGFEFLLKVFNSSTHLEKVSGLSELHQCIDDSQVITPEDYDAVILD</sequence>
<comment type="similarity">
    <text evidence="1">Belongs to the ATG7 family.</text>
</comment>
<reference evidence="12" key="1">
    <citation type="journal article" date="2021" name="Sci. Adv.">
        <title>The American lobster genome reveals insights on longevity, neural, and immune adaptations.</title>
        <authorList>
            <person name="Polinski J.M."/>
            <person name="Zimin A.V."/>
            <person name="Clark K.F."/>
            <person name="Kohn A.B."/>
            <person name="Sadowski N."/>
            <person name="Timp W."/>
            <person name="Ptitsyn A."/>
            <person name="Khanna P."/>
            <person name="Romanova D.Y."/>
            <person name="Williams P."/>
            <person name="Greenwood S.J."/>
            <person name="Moroz L.L."/>
            <person name="Walt D.R."/>
            <person name="Bodnar A.G."/>
        </authorList>
    </citation>
    <scope>NUCLEOTIDE SEQUENCE</scope>
    <source>
        <strain evidence="12">GMGI-L3</strain>
    </source>
</reference>
<evidence type="ECO:0000256" key="9">
    <source>
        <dbReference type="ARBA" id="ARBA00032823"/>
    </source>
</evidence>
<organism evidence="12 13">
    <name type="scientific">Homarus americanus</name>
    <name type="common">American lobster</name>
    <dbReference type="NCBI Taxonomy" id="6706"/>
    <lineage>
        <taxon>Eukaryota</taxon>
        <taxon>Metazoa</taxon>
        <taxon>Ecdysozoa</taxon>
        <taxon>Arthropoda</taxon>
        <taxon>Crustacea</taxon>
        <taxon>Multicrustacea</taxon>
        <taxon>Malacostraca</taxon>
        <taxon>Eumalacostraca</taxon>
        <taxon>Eucarida</taxon>
        <taxon>Decapoda</taxon>
        <taxon>Pleocyemata</taxon>
        <taxon>Astacidea</taxon>
        <taxon>Nephropoidea</taxon>
        <taxon>Nephropidae</taxon>
        <taxon>Homarus</taxon>
    </lineage>
</organism>
<dbReference type="Proteomes" id="UP000747542">
    <property type="component" value="Unassembled WGS sequence"/>
</dbReference>
<dbReference type="Gene3D" id="3.40.140.100">
    <property type="entry name" value="Ubiquitin-like modifier-activating enzyme ATG7 C-terminal domain"/>
    <property type="match status" value="1"/>
</dbReference>
<evidence type="ECO:0000256" key="5">
    <source>
        <dbReference type="ARBA" id="ARBA00022927"/>
    </source>
</evidence>
<evidence type="ECO:0000313" key="12">
    <source>
        <dbReference type="EMBL" id="KAG7173404.1"/>
    </source>
</evidence>
<dbReference type="GO" id="GO:0006995">
    <property type="term" value="P:cellular response to nitrogen starvation"/>
    <property type="evidence" value="ECO:0007669"/>
    <property type="project" value="TreeGrafter"/>
</dbReference>
<proteinExistence type="inferred from homology"/>
<dbReference type="GO" id="GO:0034727">
    <property type="term" value="P:piecemeal microautophagy of the nucleus"/>
    <property type="evidence" value="ECO:0007669"/>
    <property type="project" value="TreeGrafter"/>
</dbReference>
<keyword evidence="5" id="KW-0653">Protein transport</keyword>
<keyword evidence="13" id="KW-1185">Reference proteome</keyword>
<dbReference type="GO" id="GO:0032446">
    <property type="term" value="P:protein modification by small protein conjugation"/>
    <property type="evidence" value="ECO:0007669"/>
    <property type="project" value="TreeGrafter"/>
</dbReference>
<dbReference type="AlphaFoldDB" id="A0A8J5N5H5"/>
<dbReference type="PANTHER" id="PTHR10953">
    <property type="entry name" value="UBIQUITIN-ACTIVATING ENZYME E1"/>
    <property type="match status" value="1"/>
</dbReference>
<dbReference type="InterPro" id="IPR000594">
    <property type="entry name" value="ThiF_NAD_FAD-bd"/>
</dbReference>
<dbReference type="Pfam" id="PF00899">
    <property type="entry name" value="ThiF"/>
    <property type="match status" value="1"/>
</dbReference>
<evidence type="ECO:0000256" key="7">
    <source>
        <dbReference type="ARBA" id="ARBA00029897"/>
    </source>
</evidence>
<dbReference type="FunFam" id="3.40.140.70:FF:000001">
    <property type="entry name" value="Ubiquitin-like modifier-activating enzyme atg7"/>
    <property type="match status" value="1"/>
</dbReference>
<evidence type="ECO:0000256" key="6">
    <source>
        <dbReference type="ARBA" id="ARBA00023006"/>
    </source>
</evidence>
<dbReference type="GO" id="GO:0019779">
    <property type="term" value="F:Atg8 activating enzyme activity"/>
    <property type="evidence" value="ECO:0007669"/>
    <property type="project" value="TreeGrafter"/>
</dbReference>
<keyword evidence="4" id="KW-0813">Transport</keyword>
<dbReference type="PANTHER" id="PTHR10953:SF3">
    <property type="entry name" value="UBIQUITIN-LIKE MODIFIER-ACTIVATING ENZYME ATG7"/>
    <property type="match status" value="1"/>
</dbReference>
<protein>
    <recommendedName>
        <fullName evidence="2">Ubiquitin-like modifier-activating enzyme ATG7</fullName>
    </recommendedName>
    <alternativeName>
        <fullName evidence="7 9">ATG12-activating enzyme E1 ATG7</fullName>
    </alternativeName>
    <alternativeName>
        <fullName evidence="8">Autophagy-related protein 7</fullName>
    </alternativeName>
    <alternativeName>
        <fullName evidence="3">Ubiquitin-like modifier-activating enzyme atg7</fullName>
    </alternativeName>
</protein>
<feature type="domain" description="THIF-type NAD/FAD binding fold" evidence="10">
    <location>
        <begin position="396"/>
        <end position="544"/>
    </location>
</feature>
<dbReference type="Gene3D" id="3.40.50.720">
    <property type="entry name" value="NAD(P)-binding Rossmann-like Domain"/>
    <property type="match status" value="2"/>
</dbReference>
<evidence type="ECO:0000256" key="2">
    <source>
        <dbReference type="ARBA" id="ARBA00017647"/>
    </source>
</evidence>
<dbReference type="GO" id="GO:0000045">
    <property type="term" value="P:autophagosome assembly"/>
    <property type="evidence" value="ECO:0007669"/>
    <property type="project" value="TreeGrafter"/>
</dbReference>
<dbReference type="Gene3D" id="3.40.140.70">
    <property type="entry name" value="Ubiquitin-like modifier-activating enzyme ATG7 N-terminal domain"/>
    <property type="match status" value="1"/>
</dbReference>
<dbReference type="InterPro" id="IPR032197">
    <property type="entry name" value="Atg7_N"/>
</dbReference>
<dbReference type="GO" id="GO:0000422">
    <property type="term" value="P:autophagy of mitochondrion"/>
    <property type="evidence" value="ECO:0007669"/>
    <property type="project" value="TreeGrafter"/>
</dbReference>